<dbReference type="AlphaFoldDB" id="A0AAN5DGD4"/>
<dbReference type="Proteomes" id="UP001328107">
    <property type="component" value="Unassembled WGS sequence"/>
</dbReference>
<protein>
    <submittedName>
        <fullName evidence="1">Uncharacterized protein</fullName>
    </submittedName>
</protein>
<gene>
    <name evidence="1" type="ORF">PMAYCL1PPCAC_32207</name>
</gene>
<proteinExistence type="predicted"/>
<sequence length="99" mass="11478">LLNRRPAPLALDLEQLDVVLLNINRDYRPIPLPLRIQLIGDHRECIMQLSESVRSRLNFSGNFDGVEHVGAQQPAYDENDDVQEVTEWTKEVHERMDTN</sequence>
<accession>A0AAN5DGD4</accession>
<dbReference type="EMBL" id="BTRK01000006">
    <property type="protein sequence ID" value="GMR62012.1"/>
    <property type="molecule type" value="Genomic_DNA"/>
</dbReference>
<comment type="caution">
    <text evidence="1">The sequence shown here is derived from an EMBL/GenBank/DDBJ whole genome shotgun (WGS) entry which is preliminary data.</text>
</comment>
<keyword evidence="2" id="KW-1185">Reference proteome</keyword>
<evidence type="ECO:0000313" key="1">
    <source>
        <dbReference type="EMBL" id="GMR62012.1"/>
    </source>
</evidence>
<organism evidence="1 2">
    <name type="scientific">Pristionchus mayeri</name>
    <dbReference type="NCBI Taxonomy" id="1317129"/>
    <lineage>
        <taxon>Eukaryota</taxon>
        <taxon>Metazoa</taxon>
        <taxon>Ecdysozoa</taxon>
        <taxon>Nematoda</taxon>
        <taxon>Chromadorea</taxon>
        <taxon>Rhabditida</taxon>
        <taxon>Rhabditina</taxon>
        <taxon>Diplogasteromorpha</taxon>
        <taxon>Diplogasteroidea</taxon>
        <taxon>Neodiplogasteridae</taxon>
        <taxon>Pristionchus</taxon>
    </lineage>
</organism>
<feature type="non-terminal residue" evidence="1">
    <location>
        <position position="99"/>
    </location>
</feature>
<name>A0AAN5DGD4_9BILA</name>
<feature type="non-terminal residue" evidence="1">
    <location>
        <position position="1"/>
    </location>
</feature>
<evidence type="ECO:0000313" key="2">
    <source>
        <dbReference type="Proteomes" id="UP001328107"/>
    </source>
</evidence>
<reference evidence="2" key="1">
    <citation type="submission" date="2022-10" db="EMBL/GenBank/DDBJ databases">
        <title>Genome assembly of Pristionchus species.</title>
        <authorList>
            <person name="Yoshida K."/>
            <person name="Sommer R.J."/>
        </authorList>
    </citation>
    <scope>NUCLEOTIDE SEQUENCE [LARGE SCALE GENOMIC DNA]</scope>
    <source>
        <strain evidence="2">RS5460</strain>
    </source>
</reference>